<dbReference type="Proteomes" id="UP000823882">
    <property type="component" value="Unassembled WGS sequence"/>
</dbReference>
<proteinExistence type="predicted"/>
<accession>A0A9D2P2B8</accession>
<feature type="transmembrane region" description="Helical" evidence="1">
    <location>
        <begin position="124"/>
        <end position="148"/>
    </location>
</feature>
<evidence type="ECO:0000256" key="1">
    <source>
        <dbReference type="SAM" id="Phobius"/>
    </source>
</evidence>
<evidence type="ECO:0000313" key="3">
    <source>
        <dbReference type="Proteomes" id="UP000823882"/>
    </source>
</evidence>
<dbReference type="AlphaFoldDB" id="A0A9D2P2B8"/>
<sequence length="192" mass="20674">MTITTEQVKRLCAASGVDEIAALSALERQDGDLLEALLELERQGSAVPPAGGGFYSTRQAEPEAGGPLVPGGGPAGSAGPGRRGFVLVLTWGDLWKGLKDLFHKGRVNRMEVWRKGEQVTAMPLLVLLLLLACFPQIMIPLLLIGWVLGFRYRLAGPDLPAGGLLGSARRRAAEALDRAAQKARRQSREKRK</sequence>
<dbReference type="SUPFAM" id="SSF46934">
    <property type="entry name" value="UBA-like"/>
    <property type="match status" value="1"/>
</dbReference>
<keyword evidence="1" id="KW-1133">Transmembrane helix</keyword>
<dbReference type="EMBL" id="DWWJ01000184">
    <property type="protein sequence ID" value="HJC41828.1"/>
    <property type="molecule type" value="Genomic_DNA"/>
</dbReference>
<organism evidence="2 3">
    <name type="scientific">Candidatus Intestinimonas pullistercoris</name>
    <dbReference type="NCBI Taxonomy" id="2838623"/>
    <lineage>
        <taxon>Bacteria</taxon>
        <taxon>Bacillati</taxon>
        <taxon>Bacillota</taxon>
        <taxon>Clostridia</taxon>
        <taxon>Eubacteriales</taxon>
        <taxon>Intestinimonas</taxon>
    </lineage>
</organism>
<comment type="caution">
    <text evidence="2">The sequence shown here is derived from an EMBL/GenBank/DDBJ whole genome shotgun (WGS) entry which is preliminary data.</text>
</comment>
<keyword evidence="1" id="KW-0812">Transmembrane</keyword>
<protein>
    <recommendedName>
        <fullName evidence="4">DUF4342 domain-containing protein</fullName>
    </recommendedName>
</protein>
<gene>
    <name evidence="2" type="ORF">H9701_09815</name>
</gene>
<evidence type="ECO:0008006" key="4">
    <source>
        <dbReference type="Google" id="ProtNLM"/>
    </source>
</evidence>
<reference evidence="2" key="2">
    <citation type="submission" date="2021-04" db="EMBL/GenBank/DDBJ databases">
        <authorList>
            <person name="Gilroy R."/>
        </authorList>
    </citation>
    <scope>NUCLEOTIDE SEQUENCE</scope>
    <source>
        <strain evidence="2">CHK186-1790</strain>
    </source>
</reference>
<dbReference type="InterPro" id="IPR009060">
    <property type="entry name" value="UBA-like_sf"/>
</dbReference>
<evidence type="ECO:0000313" key="2">
    <source>
        <dbReference type="EMBL" id="HJC41828.1"/>
    </source>
</evidence>
<reference evidence="2" key="1">
    <citation type="journal article" date="2021" name="PeerJ">
        <title>Extensive microbial diversity within the chicken gut microbiome revealed by metagenomics and culture.</title>
        <authorList>
            <person name="Gilroy R."/>
            <person name="Ravi A."/>
            <person name="Getino M."/>
            <person name="Pursley I."/>
            <person name="Horton D.L."/>
            <person name="Alikhan N.F."/>
            <person name="Baker D."/>
            <person name="Gharbi K."/>
            <person name="Hall N."/>
            <person name="Watson M."/>
            <person name="Adriaenssens E.M."/>
            <person name="Foster-Nyarko E."/>
            <person name="Jarju S."/>
            <person name="Secka A."/>
            <person name="Antonio M."/>
            <person name="Oren A."/>
            <person name="Chaudhuri R.R."/>
            <person name="La Ragione R."/>
            <person name="Hildebrand F."/>
            <person name="Pallen M.J."/>
        </authorList>
    </citation>
    <scope>NUCLEOTIDE SEQUENCE</scope>
    <source>
        <strain evidence="2">CHK186-1790</strain>
    </source>
</reference>
<keyword evidence="1" id="KW-0472">Membrane</keyword>
<name>A0A9D2P2B8_9FIRM</name>